<reference evidence="1" key="1">
    <citation type="journal article" date="2018" name="Genome Biol.">
        <title>SKESA: strategic k-mer extension for scrupulous assemblies.</title>
        <authorList>
            <person name="Souvorov A."/>
            <person name="Agarwala R."/>
            <person name="Lipman D.J."/>
        </authorList>
    </citation>
    <scope>NUCLEOTIDE SEQUENCE</scope>
    <source>
        <strain evidence="1">ID122356</strain>
    </source>
</reference>
<reference evidence="1" key="2">
    <citation type="submission" date="2018-07" db="EMBL/GenBank/DDBJ databases">
        <authorList>
            <consortium name="NCBI Pathogen Detection Project"/>
        </authorList>
    </citation>
    <scope>NUCLEOTIDE SEQUENCE</scope>
    <source>
        <strain evidence="1">ID122356</strain>
    </source>
</reference>
<comment type="caution">
    <text evidence="1">The sequence shown here is derived from an EMBL/GenBank/DDBJ whole genome shotgun (WGS) entry which is preliminary data.</text>
</comment>
<evidence type="ECO:0000313" key="1">
    <source>
        <dbReference type="EMBL" id="HAE5591490.1"/>
    </source>
</evidence>
<accession>A0A733CP50</accession>
<sequence length="63" mass="7545">IFVMRKSKLKLLKDNVRSFFKEFKNYDLQSLDETIIHKFIKPHNLDIESLTSIYTESIIKAKK</sequence>
<dbReference type="EMBL" id="DAASHW010000107">
    <property type="protein sequence ID" value="HAE5591490.1"/>
    <property type="molecule type" value="Genomic_DNA"/>
</dbReference>
<dbReference type="AlphaFoldDB" id="A0A733CP50"/>
<gene>
    <name evidence="1" type="ORF">G4J76_003667</name>
</gene>
<name>A0A733CP50_SALET</name>
<organism evidence="1">
    <name type="scientific">Salmonella enterica subsp. enterica serovar Heidelberg</name>
    <dbReference type="NCBI Taxonomy" id="611"/>
    <lineage>
        <taxon>Bacteria</taxon>
        <taxon>Pseudomonadati</taxon>
        <taxon>Pseudomonadota</taxon>
        <taxon>Gammaproteobacteria</taxon>
        <taxon>Enterobacterales</taxon>
        <taxon>Enterobacteriaceae</taxon>
        <taxon>Salmonella</taxon>
    </lineage>
</organism>
<proteinExistence type="predicted"/>
<protein>
    <submittedName>
        <fullName evidence="1">Uncharacterized protein</fullName>
    </submittedName>
</protein>
<feature type="non-terminal residue" evidence="1">
    <location>
        <position position="1"/>
    </location>
</feature>